<keyword evidence="9 13" id="KW-0677">Repeat</keyword>
<dbReference type="AlphaFoldDB" id="A0AAV9AM01"/>
<keyword evidence="12 13" id="KW-0439">Lignin degradation</keyword>
<dbReference type="GO" id="GO:0046274">
    <property type="term" value="P:lignin catabolic process"/>
    <property type="evidence" value="ECO:0007669"/>
    <property type="project" value="UniProtKB-KW"/>
</dbReference>
<dbReference type="InterPro" id="IPR045087">
    <property type="entry name" value="Cu-oxidase_fam"/>
</dbReference>
<keyword evidence="6 13" id="KW-0052">Apoplast</keyword>
<dbReference type="PANTHER" id="PTHR11709">
    <property type="entry name" value="MULTI-COPPER OXIDASE"/>
    <property type="match status" value="1"/>
</dbReference>
<dbReference type="Pfam" id="PF00394">
    <property type="entry name" value="Cu-oxidase"/>
    <property type="match status" value="1"/>
</dbReference>
<dbReference type="Gene3D" id="2.60.40.420">
    <property type="entry name" value="Cupredoxins - blue copper proteins"/>
    <property type="match status" value="3"/>
</dbReference>
<comment type="subcellular location">
    <subcellularLocation>
        <location evidence="3 13">Secreted</location>
        <location evidence="3 13">Extracellular space</location>
        <location evidence="3 13">Apoplast</location>
    </subcellularLocation>
</comment>
<dbReference type="EMBL" id="JAUJYN010000008">
    <property type="protein sequence ID" value="KAK1265234.1"/>
    <property type="molecule type" value="Genomic_DNA"/>
</dbReference>
<evidence type="ECO:0000256" key="4">
    <source>
        <dbReference type="ARBA" id="ARBA00010609"/>
    </source>
</evidence>
<dbReference type="GO" id="GO:0005507">
    <property type="term" value="F:copper ion binding"/>
    <property type="evidence" value="ECO:0007669"/>
    <property type="project" value="InterPro"/>
</dbReference>
<comment type="caution">
    <text evidence="17">The sequence shown here is derived from an EMBL/GenBank/DDBJ whole genome shotgun (WGS) entry which is preliminary data.</text>
</comment>
<dbReference type="InterPro" id="IPR034288">
    <property type="entry name" value="CuRO_1_LCC"/>
</dbReference>
<evidence type="ECO:0000256" key="8">
    <source>
        <dbReference type="ARBA" id="ARBA00022723"/>
    </source>
</evidence>
<dbReference type="InterPro" id="IPR017761">
    <property type="entry name" value="Laccase"/>
</dbReference>
<dbReference type="InterPro" id="IPR011707">
    <property type="entry name" value="Cu-oxidase-like_N"/>
</dbReference>
<evidence type="ECO:0000256" key="6">
    <source>
        <dbReference type="ARBA" id="ARBA00022523"/>
    </source>
</evidence>
<gene>
    <name evidence="17" type="ORF">QJS04_geneDACA011429</name>
</gene>
<keyword evidence="8 13" id="KW-0479">Metal-binding</keyword>
<dbReference type="EC" id="1.10.3.2" evidence="5 13"/>
<evidence type="ECO:0000256" key="9">
    <source>
        <dbReference type="ARBA" id="ARBA00022737"/>
    </source>
</evidence>
<comment type="similarity">
    <text evidence="4 13">Belongs to the multicopper oxidase family.</text>
</comment>
<evidence type="ECO:0000313" key="18">
    <source>
        <dbReference type="Proteomes" id="UP001179952"/>
    </source>
</evidence>
<keyword evidence="7 13" id="KW-0964">Secreted</keyword>
<evidence type="ECO:0000256" key="11">
    <source>
        <dbReference type="ARBA" id="ARBA00023008"/>
    </source>
</evidence>
<dbReference type="GO" id="GO:0052716">
    <property type="term" value="F:hydroquinone:oxygen oxidoreductase activity"/>
    <property type="evidence" value="ECO:0007669"/>
    <property type="project" value="UniProtKB-EC"/>
</dbReference>
<dbReference type="InterPro" id="IPR001117">
    <property type="entry name" value="Cu-oxidase_2nd"/>
</dbReference>
<dbReference type="Proteomes" id="UP001179952">
    <property type="component" value="Unassembled WGS sequence"/>
</dbReference>
<dbReference type="Pfam" id="PF07732">
    <property type="entry name" value="Cu-oxidase_3"/>
    <property type="match status" value="1"/>
</dbReference>
<evidence type="ECO:0000256" key="5">
    <source>
        <dbReference type="ARBA" id="ARBA00012297"/>
    </source>
</evidence>
<reference evidence="17" key="2">
    <citation type="submission" date="2023-06" db="EMBL/GenBank/DDBJ databases">
        <authorList>
            <person name="Ma L."/>
            <person name="Liu K.-W."/>
            <person name="Li Z."/>
            <person name="Hsiao Y.-Y."/>
            <person name="Qi Y."/>
            <person name="Fu T."/>
            <person name="Tang G."/>
            <person name="Zhang D."/>
            <person name="Sun W.-H."/>
            <person name="Liu D.-K."/>
            <person name="Li Y."/>
            <person name="Chen G.-Z."/>
            <person name="Liu X.-D."/>
            <person name="Liao X.-Y."/>
            <person name="Jiang Y.-T."/>
            <person name="Yu X."/>
            <person name="Hao Y."/>
            <person name="Huang J."/>
            <person name="Zhao X.-W."/>
            <person name="Ke S."/>
            <person name="Chen Y.-Y."/>
            <person name="Wu W.-L."/>
            <person name="Hsu J.-L."/>
            <person name="Lin Y.-F."/>
            <person name="Huang M.-D."/>
            <person name="Li C.-Y."/>
            <person name="Huang L."/>
            <person name="Wang Z.-W."/>
            <person name="Zhao X."/>
            <person name="Zhong W.-Y."/>
            <person name="Peng D.-H."/>
            <person name="Ahmad S."/>
            <person name="Lan S."/>
            <person name="Zhang J.-S."/>
            <person name="Tsai W.-C."/>
            <person name="Van De Peer Y."/>
            <person name="Liu Z.-J."/>
        </authorList>
    </citation>
    <scope>NUCLEOTIDE SEQUENCE</scope>
    <source>
        <strain evidence="17">SCP</strain>
        <tissue evidence="17">Leaves</tissue>
    </source>
</reference>
<evidence type="ECO:0000259" key="14">
    <source>
        <dbReference type="Pfam" id="PF00394"/>
    </source>
</evidence>
<dbReference type="Pfam" id="PF07731">
    <property type="entry name" value="Cu-oxidase_2"/>
    <property type="match status" value="1"/>
</dbReference>
<comment type="function">
    <text evidence="2 13">Lignin degradation and detoxification of lignin-derived products.</text>
</comment>
<sequence>MVAASLLPTIVECRVYRYKFDVVMQNVTRLCTTKPIVTVNGMFPGPTIYAREDDNLVVKVVNKVHYNVTIHWHGIRQIRTGWADGPAYVTQCPMQPGQSYVYNFTVTGQRGTLLWHAHILWLRATVHGAMVILPKLHVPYPFPAPHKESVTGEWWNSDVEAVIDEALASGLSPNVSDAHTINGYPGPMSECASQGNNSDGGGYKLQVKSGNKYLLRIVNAALNEELFFRVSGHSLTVVETDGIYTKPFVTDTILVGPGQTTNAILSADASPGRYAITASTFLDTPIPVDKAPATAVIRYTPTPTTTTTATLDPPPAVNATPVASAFIDSLRSLNSADYPARVPKEVDHSLLFTVGVGVNPCETCPGGVRVVADINNVGILEAHYYGMKGVFTDDFPGRPPRRYDYTGMNNTEMPLGEMRTTTGTRVYRVKYNQTVEVVLQGTSVVAPENHPFHLHGFNFFAVARGMGNFDEVESRKSFNLVDPIQRNTIGVPSAGWVAIRFRADNPDGFLGRQRRRSRPVSSSTA</sequence>
<dbReference type="FunFam" id="2.60.40.420:FF:000062">
    <property type="entry name" value="Laccase"/>
    <property type="match status" value="1"/>
</dbReference>
<feature type="domain" description="Plastocyanin-like" evidence="14">
    <location>
        <begin position="152"/>
        <end position="300"/>
    </location>
</feature>
<evidence type="ECO:0000256" key="13">
    <source>
        <dbReference type="RuleBase" id="RU361119"/>
    </source>
</evidence>
<protein>
    <recommendedName>
        <fullName evidence="5 13">Laccase</fullName>
        <ecNumber evidence="5 13">1.10.3.2</ecNumber>
    </recommendedName>
    <alternativeName>
        <fullName evidence="13">Benzenediol:oxygen oxidoreductase</fullName>
    </alternativeName>
    <alternativeName>
        <fullName evidence="13">Diphenol oxidase</fullName>
    </alternativeName>
    <alternativeName>
        <fullName evidence="13">Urishiol oxidase</fullName>
    </alternativeName>
</protein>
<name>A0AAV9AM01_ACOGR</name>
<feature type="domain" description="Plastocyanin-like" evidence="15">
    <location>
        <begin position="395"/>
        <end position="507"/>
    </location>
</feature>
<evidence type="ECO:0000256" key="10">
    <source>
        <dbReference type="ARBA" id="ARBA00023002"/>
    </source>
</evidence>
<evidence type="ECO:0000313" key="17">
    <source>
        <dbReference type="EMBL" id="KAK1265234.1"/>
    </source>
</evidence>
<keyword evidence="18" id="KW-1185">Reference proteome</keyword>
<organism evidence="17 18">
    <name type="scientific">Acorus gramineus</name>
    <name type="common">Dwarf sweet flag</name>
    <dbReference type="NCBI Taxonomy" id="55184"/>
    <lineage>
        <taxon>Eukaryota</taxon>
        <taxon>Viridiplantae</taxon>
        <taxon>Streptophyta</taxon>
        <taxon>Embryophyta</taxon>
        <taxon>Tracheophyta</taxon>
        <taxon>Spermatophyta</taxon>
        <taxon>Magnoliopsida</taxon>
        <taxon>Liliopsida</taxon>
        <taxon>Acoraceae</taxon>
        <taxon>Acorus</taxon>
    </lineage>
</organism>
<evidence type="ECO:0000256" key="12">
    <source>
        <dbReference type="ARBA" id="ARBA00023185"/>
    </source>
</evidence>
<dbReference type="GO" id="GO:0048046">
    <property type="term" value="C:apoplast"/>
    <property type="evidence" value="ECO:0007669"/>
    <property type="project" value="UniProtKB-SubCell"/>
</dbReference>
<reference evidence="17" key="1">
    <citation type="journal article" date="2023" name="Nat. Commun.">
        <title>Diploid and tetraploid genomes of Acorus and the evolution of monocots.</title>
        <authorList>
            <person name="Ma L."/>
            <person name="Liu K.W."/>
            <person name="Li Z."/>
            <person name="Hsiao Y.Y."/>
            <person name="Qi Y."/>
            <person name="Fu T."/>
            <person name="Tang G.D."/>
            <person name="Zhang D."/>
            <person name="Sun W.H."/>
            <person name="Liu D.K."/>
            <person name="Li Y."/>
            <person name="Chen G.Z."/>
            <person name="Liu X.D."/>
            <person name="Liao X.Y."/>
            <person name="Jiang Y.T."/>
            <person name="Yu X."/>
            <person name="Hao Y."/>
            <person name="Huang J."/>
            <person name="Zhao X.W."/>
            <person name="Ke S."/>
            <person name="Chen Y.Y."/>
            <person name="Wu W.L."/>
            <person name="Hsu J.L."/>
            <person name="Lin Y.F."/>
            <person name="Huang M.D."/>
            <person name="Li C.Y."/>
            <person name="Huang L."/>
            <person name="Wang Z.W."/>
            <person name="Zhao X."/>
            <person name="Zhong W.Y."/>
            <person name="Peng D.H."/>
            <person name="Ahmad S."/>
            <person name="Lan S."/>
            <person name="Zhang J.S."/>
            <person name="Tsai W.C."/>
            <person name="Van de Peer Y."/>
            <person name="Liu Z.J."/>
        </authorList>
    </citation>
    <scope>NUCLEOTIDE SEQUENCE</scope>
    <source>
        <strain evidence="17">SCP</strain>
    </source>
</reference>
<keyword evidence="11 13" id="KW-0186">Copper</keyword>
<dbReference type="SUPFAM" id="SSF49503">
    <property type="entry name" value="Cupredoxins"/>
    <property type="match status" value="3"/>
</dbReference>
<evidence type="ECO:0000259" key="16">
    <source>
        <dbReference type="Pfam" id="PF07732"/>
    </source>
</evidence>
<dbReference type="NCBIfam" id="TIGR03389">
    <property type="entry name" value="laccase"/>
    <property type="match status" value="1"/>
</dbReference>
<keyword evidence="10 13" id="KW-0560">Oxidoreductase</keyword>
<comment type="cofactor">
    <cofactor evidence="13">
        <name>Cu cation</name>
        <dbReference type="ChEBI" id="CHEBI:23378"/>
    </cofactor>
    <text evidence="13">Binds 4 Cu cations per monomer.</text>
</comment>
<evidence type="ECO:0000256" key="7">
    <source>
        <dbReference type="ARBA" id="ARBA00022525"/>
    </source>
</evidence>
<dbReference type="CDD" id="cd13875">
    <property type="entry name" value="CuRO_2_LCC_plant"/>
    <property type="match status" value="1"/>
</dbReference>
<evidence type="ECO:0000256" key="1">
    <source>
        <dbReference type="ARBA" id="ARBA00000349"/>
    </source>
</evidence>
<accession>A0AAV9AM01</accession>
<dbReference type="InterPro" id="IPR011706">
    <property type="entry name" value="Cu-oxidase_C"/>
</dbReference>
<feature type="domain" description="Plastocyanin-like" evidence="16">
    <location>
        <begin position="22"/>
        <end position="135"/>
    </location>
</feature>
<dbReference type="InterPro" id="IPR034285">
    <property type="entry name" value="CuRO_2_LCC"/>
</dbReference>
<comment type="catalytic activity">
    <reaction evidence="1 13">
        <text>4 hydroquinone + O2 = 4 benzosemiquinone + 2 H2O</text>
        <dbReference type="Rhea" id="RHEA:11276"/>
        <dbReference type="ChEBI" id="CHEBI:15377"/>
        <dbReference type="ChEBI" id="CHEBI:15379"/>
        <dbReference type="ChEBI" id="CHEBI:17594"/>
        <dbReference type="ChEBI" id="CHEBI:17977"/>
        <dbReference type="EC" id="1.10.3.2"/>
    </reaction>
</comment>
<evidence type="ECO:0000256" key="3">
    <source>
        <dbReference type="ARBA" id="ARBA00004271"/>
    </source>
</evidence>
<dbReference type="CDD" id="cd13849">
    <property type="entry name" value="CuRO_1_LCC_plant"/>
    <property type="match status" value="1"/>
</dbReference>
<evidence type="ECO:0000256" key="2">
    <source>
        <dbReference type="ARBA" id="ARBA00002075"/>
    </source>
</evidence>
<dbReference type="PANTHER" id="PTHR11709:SF370">
    <property type="entry name" value="LACCASE-4"/>
    <property type="match status" value="1"/>
</dbReference>
<proteinExistence type="inferred from homology"/>
<evidence type="ECO:0000259" key="15">
    <source>
        <dbReference type="Pfam" id="PF07731"/>
    </source>
</evidence>
<dbReference type="InterPro" id="IPR008972">
    <property type="entry name" value="Cupredoxin"/>
</dbReference>